<organism evidence="13 14">
    <name type="scientific">Rhodoferax ferrireducens</name>
    <dbReference type="NCBI Taxonomy" id="192843"/>
    <lineage>
        <taxon>Bacteria</taxon>
        <taxon>Pseudomonadati</taxon>
        <taxon>Pseudomonadota</taxon>
        <taxon>Betaproteobacteria</taxon>
        <taxon>Burkholderiales</taxon>
        <taxon>Comamonadaceae</taxon>
        <taxon>Rhodoferax</taxon>
    </lineage>
</organism>
<dbReference type="Gene3D" id="3.40.50.300">
    <property type="entry name" value="P-loop containing nucleotide triphosphate hydrolases"/>
    <property type="match status" value="1"/>
</dbReference>
<reference evidence="13 14" key="1">
    <citation type="submission" date="2017-01" db="EMBL/GenBank/DDBJ databases">
        <title>Novel large sulfur bacteria in the metagenomes of groundwater-fed chemosynthetic microbial mats in the Lake Huron basin.</title>
        <authorList>
            <person name="Sharrar A.M."/>
            <person name="Flood B.E."/>
            <person name="Bailey J.V."/>
            <person name="Jones D.S."/>
            <person name="Biddanda B."/>
            <person name="Ruberg S.A."/>
            <person name="Marcus D.N."/>
            <person name="Dick G.J."/>
        </authorList>
    </citation>
    <scope>NUCLEOTIDE SEQUENCE [LARGE SCALE GENOMIC DNA]</scope>
    <source>
        <strain evidence="13">A7</strain>
    </source>
</reference>
<evidence type="ECO:0000259" key="12">
    <source>
        <dbReference type="PROSITE" id="PS51856"/>
    </source>
</evidence>
<dbReference type="Pfam" id="PF07498">
    <property type="entry name" value="Rho_N"/>
    <property type="match status" value="1"/>
</dbReference>
<dbReference type="GO" id="GO:0008186">
    <property type="term" value="F:ATP-dependent activity, acting on RNA"/>
    <property type="evidence" value="ECO:0007669"/>
    <property type="project" value="UniProtKB-UniRule"/>
</dbReference>
<dbReference type="InterPro" id="IPR011129">
    <property type="entry name" value="CSD"/>
</dbReference>
<feature type="domain" description="Rho RNA-BD" evidence="12">
    <location>
        <begin position="48"/>
        <end position="123"/>
    </location>
</feature>
<dbReference type="AlphaFoldDB" id="A0A1W9KXB0"/>
<keyword evidence="5 9" id="KW-0067">ATP-binding</keyword>
<dbReference type="PANTHER" id="PTHR46425:SF1">
    <property type="entry name" value="TRANSCRIPTION TERMINATION FACTOR RHO"/>
    <property type="match status" value="1"/>
</dbReference>
<dbReference type="InterPro" id="IPR004665">
    <property type="entry name" value="Term_rho"/>
</dbReference>
<keyword evidence="2 9" id="KW-0547">Nucleotide-binding</keyword>
<evidence type="ECO:0000256" key="8">
    <source>
        <dbReference type="ARBA" id="ARBA00023163"/>
    </source>
</evidence>
<evidence type="ECO:0000256" key="1">
    <source>
        <dbReference type="ARBA" id="ARBA00022472"/>
    </source>
</evidence>
<dbReference type="CDD" id="cd04459">
    <property type="entry name" value="Rho_CSD"/>
    <property type="match status" value="1"/>
</dbReference>
<evidence type="ECO:0000256" key="10">
    <source>
        <dbReference type="NCBIfam" id="TIGR00767"/>
    </source>
</evidence>
<dbReference type="InterPro" id="IPR041703">
    <property type="entry name" value="Rho_factor_ATP-bd"/>
</dbReference>
<dbReference type="InterPro" id="IPR011112">
    <property type="entry name" value="Rho-like_N"/>
</dbReference>
<keyword evidence="1 9" id="KW-0806">Transcription termination</keyword>
<proteinExistence type="inferred from homology"/>
<dbReference type="InterPro" id="IPR027417">
    <property type="entry name" value="P-loop_NTPase"/>
</dbReference>
<name>A0A1W9KXB0_9BURK</name>
<evidence type="ECO:0000313" key="14">
    <source>
        <dbReference type="Proteomes" id="UP000192505"/>
    </source>
</evidence>
<dbReference type="Pfam" id="PF07497">
    <property type="entry name" value="Rho_RNA_bind"/>
    <property type="match status" value="1"/>
</dbReference>
<feature type="binding site" evidence="9">
    <location>
        <position position="212"/>
    </location>
    <ligand>
        <name>ATP</name>
        <dbReference type="ChEBI" id="CHEBI:30616"/>
    </ligand>
</feature>
<dbReference type="InterPro" id="IPR011113">
    <property type="entry name" value="Rho_RNA-bd"/>
</dbReference>
<dbReference type="InterPro" id="IPR003593">
    <property type="entry name" value="AAA+_ATPase"/>
</dbReference>
<comment type="caution">
    <text evidence="9">Lacks conserved residue(s) required for the propagation of feature annotation.</text>
</comment>
<dbReference type="GO" id="GO:0005829">
    <property type="term" value="C:cytosol"/>
    <property type="evidence" value="ECO:0007669"/>
    <property type="project" value="UniProtKB-ARBA"/>
</dbReference>
<dbReference type="GO" id="GO:0006353">
    <property type="term" value="P:DNA-templated transcription termination"/>
    <property type="evidence" value="ECO:0007669"/>
    <property type="project" value="UniProtKB-UniRule"/>
</dbReference>
<dbReference type="GO" id="GO:0005524">
    <property type="term" value="F:ATP binding"/>
    <property type="evidence" value="ECO:0007669"/>
    <property type="project" value="UniProtKB-UniRule"/>
</dbReference>
<evidence type="ECO:0000313" key="13">
    <source>
        <dbReference type="EMBL" id="OQW89292.1"/>
    </source>
</evidence>
<dbReference type="EMBL" id="MTEI01000002">
    <property type="protein sequence ID" value="OQW89292.1"/>
    <property type="molecule type" value="Genomic_DNA"/>
</dbReference>
<evidence type="ECO:0000256" key="7">
    <source>
        <dbReference type="ARBA" id="ARBA00023015"/>
    </source>
</evidence>
<keyword evidence="8 9" id="KW-0804">Transcription</keyword>
<dbReference type="SMART" id="SM00357">
    <property type="entry name" value="CSP"/>
    <property type="match status" value="1"/>
</dbReference>
<dbReference type="InterPro" id="IPR012340">
    <property type="entry name" value="NA-bd_OB-fold"/>
</dbReference>
<keyword evidence="6 9" id="KW-0694">RNA-binding</keyword>
<protein>
    <recommendedName>
        <fullName evidence="9 10">Transcription termination factor Rho</fullName>
        <ecNumber evidence="9 10">3.6.4.-</ecNumber>
    </recommendedName>
    <alternativeName>
        <fullName evidence="9">ATP-dependent helicase Rho</fullName>
    </alternativeName>
</protein>
<dbReference type="SUPFAM" id="SSF68912">
    <property type="entry name" value="Rho N-terminal domain-like"/>
    <property type="match status" value="1"/>
</dbReference>
<comment type="subunit">
    <text evidence="9">Homohexamer. The homohexamer assembles into an open ring structure.</text>
</comment>
<dbReference type="SUPFAM" id="SSF50249">
    <property type="entry name" value="Nucleic acid-binding proteins"/>
    <property type="match status" value="1"/>
</dbReference>
<dbReference type="EC" id="3.6.4.-" evidence="9 10"/>
<accession>A0A1W9KXB0</accession>
<feature type="binding site" evidence="9">
    <location>
        <begin position="181"/>
        <end position="186"/>
    </location>
    <ligand>
        <name>ATP</name>
        <dbReference type="ChEBI" id="CHEBI:30616"/>
    </ligand>
</feature>
<evidence type="ECO:0000256" key="5">
    <source>
        <dbReference type="ARBA" id="ARBA00022840"/>
    </source>
</evidence>
<keyword evidence="4 9" id="KW-0347">Helicase</keyword>
<dbReference type="CDD" id="cd01128">
    <property type="entry name" value="rho_factor_C"/>
    <property type="match status" value="1"/>
</dbReference>
<comment type="similarity">
    <text evidence="9 11">Belongs to the Rho family.</text>
</comment>
<dbReference type="PANTHER" id="PTHR46425">
    <property type="entry name" value="TRANSCRIPTION TERMINATION FACTOR RHO"/>
    <property type="match status" value="1"/>
</dbReference>
<feature type="binding site" evidence="9">
    <location>
        <begin position="169"/>
        <end position="174"/>
    </location>
    <ligand>
        <name>ATP</name>
        <dbReference type="ChEBI" id="CHEBI:30616"/>
    </ligand>
</feature>
<keyword evidence="7 9" id="KW-0805">Transcription regulation</keyword>
<evidence type="ECO:0000256" key="2">
    <source>
        <dbReference type="ARBA" id="ARBA00022741"/>
    </source>
</evidence>
<dbReference type="Pfam" id="PF00006">
    <property type="entry name" value="ATP-synt_ab"/>
    <property type="match status" value="1"/>
</dbReference>
<dbReference type="NCBIfam" id="NF006886">
    <property type="entry name" value="PRK09376.1"/>
    <property type="match status" value="1"/>
</dbReference>
<comment type="caution">
    <text evidence="13">The sequence shown here is derived from an EMBL/GenBank/DDBJ whole genome shotgun (WGS) entry which is preliminary data.</text>
</comment>
<dbReference type="Gene3D" id="1.10.720.10">
    <property type="match status" value="1"/>
</dbReference>
<dbReference type="NCBIfam" id="TIGR00767">
    <property type="entry name" value="rho"/>
    <property type="match status" value="1"/>
</dbReference>
<evidence type="ECO:0000256" key="6">
    <source>
        <dbReference type="ARBA" id="ARBA00022884"/>
    </source>
</evidence>
<gene>
    <name evidence="9" type="primary">rho</name>
    <name evidence="13" type="ORF">BWK72_04955</name>
</gene>
<dbReference type="GO" id="GO:0003723">
    <property type="term" value="F:RNA binding"/>
    <property type="evidence" value="ECO:0007669"/>
    <property type="project" value="UniProtKB-UniRule"/>
</dbReference>
<dbReference type="InterPro" id="IPR036269">
    <property type="entry name" value="Rho_N_sf"/>
</dbReference>
<evidence type="ECO:0000256" key="11">
    <source>
        <dbReference type="PROSITE-ProRule" id="PRU01203"/>
    </source>
</evidence>
<dbReference type="SMART" id="SM00382">
    <property type="entry name" value="AAA"/>
    <property type="match status" value="1"/>
</dbReference>
<evidence type="ECO:0000256" key="4">
    <source>
        <dbReference type="ARBA" id="ARBA00022806"/>
    </source>
</evidence>
<dbReference type="GO" id="GO:0016787">
    <property type="term" value="F:hydrolase activity"/>
    <property type="evidence" value="ECO:0007669"/>
    <property type="project" value="UniProtKB-KW"/>
</dbReference>
<dbReference type="SUPFAM" id="SSF52540">
    <property type="entry name" value="P-loop containing nucleoside triphosphate hydrolases"/>
    <property type="match status" value="1"/>
</dbReference>
<dbReference type="FunFam" id="3.40.50.300:FF:000072">
    <property type="entry name" value="Transcription termination factor Rho"/>
    <property type="match status" value="1"/>
</dbReference>
<dbReference type="Gene3D" id="2.40.50.140">
    <property type="entry name" value="Nucleic acid-binding proteins"/>
    <property type="match status" value="1"/>
</dbReference>
<dbReference type="GO" id="GO:0004386">
    <property type="term" value="F:helicase activity"/>
    <property type="evidence" value="ECO:0007669"/>
    <property type="project" value="UniProtKB-UniRule"/>
</dbReference>
<dbReference type="SMART" id="SM00959">
    <property type="entry name" value="Rho_N"/>
    <property type="match status" value="1"/>
</dbReference>
<evidence type="ECO:0000256" key="3">
    <source>
        <dbReference type="ARBA" id="ARBA00022801"/>
    </source>
</evidence>
<dbReference type="InterPro" id="IPR000194">
    <property type="entry name" value="ATPase_F1/V1/A1_a/bsu_nucl-bd"/>
</dbReference>
<keyword evidence="3 9" id="KW-0378">Hydrolase</keyword>
<evidence type="ECO:0000256" key="9">
    <source>
        <dbReference type="HAMAP-Rule" id="MF_01884"/>
    </source>
</evidence>
<comment type="function">
    <text evidence="9">Facilitates transcription termination by a mechanism that involves Rho binding to the nascent RNA, activation of Rho's RNA-dependent ATPase activity, and release of the mRNA from the DNA template.</text>
</comment>
<dbReference type="HAMAP" id="MF_01884">
    <property type="entry name" value="Rho"/>
    <property type="match status" value="1"/>
</dbReference>
<dbReference type="Proteomes" id="UP000192505">
    <property type="component" value="Unassembled WGS sequence"/>
</dbReference>
<sequence length="420" mass="47607">MHLNELKALHVSEVLKQAEDLEIENTGRMRKQELMFAIIKKRARAGEQIFADGVLEILPDGFGFLRSPDTSYTASTDDIYISPSQVRRFNLHTGDMIEGEVRTPKDGERYFALNKLEKVNGGGPEENKHKVMFENLTPLFPNKQMRLERDIKGEENITGRIIDIIAPIGKGQRALLVAPPKSGKTVMMQHIAHAISANYPEIHMMVLLVDERPEEVTEMQRTVKGEVIASTFDEPAARHVHVAEMVIERAKRLVELKKDVVILLDSITRLARAYNNVVPSSGKVLTGGVDANALQRPKRFLGAARNVEEGGSLTIIATALIDTGSRMDEVIFEEFKGTGNSEIHLDRRLYEKRVFPSIQLNRSGTRREELLLQPEILQKTRILRQFLYNMDEIESMEMVLKQMKATKNNSEFFDMMRRGG</sequence>
<dbReference type="PROSITE" id="PS51856">
    <property type="entry name" value="RHO_RNA_BD"/>
    <property type="match status" value="1"/>
</dbReference>